<proteinExistence type="predicted"/>
<dbReference type="Proteomes" id="UP000792374">
    <property type="component" value="Genome"/>
</dbReference>
<reference evidence="11" key="1">
    <citation type="journal article" date="2013" name="J. Virol.">
        <title>New Insights into the Evolution of Entomopoxvirinae from the Complete Genome Sequences of Four Entomopoxviruses Infecting Adoxophyes honmai, Choristoneura biennis, Choristoneura rosaceana, and Mythimna separata.</title>
        <authorList>
            <person name="Theze J."/>
            <person name="Takatsuka J."/>
            <person name="Li Z."/>
            <person name="Gallais J."/>
            <person name="Doucet D."/>
            <person name="Arif B."/>
            <person name="Nakai M."/>
            <person name="Herniou E.A."/>
        </authorList>
    </citation>
    <scope>NUCLEOTIDE SEQUENCE</scope>
</reference>
<dbReference type="Gene3D" id="3.40.50.10810">
    <property type="entry name" value="Tandem AAA-ATPase domain"/>
    <property type="match status" value="1"/>
</dbReference>
<accession>A0ABM9QKC7</accession>
<evidence type="ECO:0000256" key="7">
    <source>
        <dbReference type="ARBA" id="ARBA00022833"/>
    </source>
</evidence>
<comment type="subcellular location">
    <subcellularLocation>
        <location evidence="1">Virion</location>
    </subcellularLocation>
</comment>
<dbReference type="InterPro" id="IPR038718">
    <property type="entry name" value="SNF2-like_sf"/>
</dbReference>
<keyword evidence="8" id="KW-0946">Virion</keyword>
<evidence type="ECO:0000313" key="12">
    <source>
        <dbReference type="Proteomes" id="UP000792374"/>
    </source>
</evidence>
<evidence type="ECO:0000256" key="1">
    <source>
        <dbReference type="ARBA" id="ARBA00004328"/>
    </source>
</evidence>
<dbReference type="SUPFAM" id="SSF52540">
    <property type="entry name" value="P-loop containing nucleoside triphosphate hydrolases"/>
    <property type="match status" value="2"/>
</dbReference>
<dbReference type="InterPro" id="IPR000330">
    <property type="entry name" value="SNF2_N"/>
</dbReference>
<dbReference type="PROSITE" id="PS51873">
    <property type="entry name" value="TRIAD"/>
    <property type="match status" value="1"/>
</dbReference>
<dbReference type="CDD" id="cd20335">
    <property type="entry name" value="BRcat_RBR"/>
    <property type="match status" value="1"/>
</dbReference>
<evidence type="ECO:0000256" key="3">
    <source>
        <dbReference type="ARBA" id="ARBA00022723"/>
    </source>
</evidence>
<dbReference type="InterPro" id="IPR014001">
    <property type="entry name" value="Helicase_ATP-bd"/>
</dbReference>
<evidence type="ECO:0000256" key="8">
    <source>
        <dbReference type="ARBA" id="ARBA00022844"/>
    </source>
</evidence>
<dbReference type="Gene3D" id="1.20.120.1750">
    <property type="match status" value="1"/>
</dbReference>
<dbReference type="SUPFAM" id="SSF57850">
    <property type="entry name" value="RING/U-box"/>
    <property type="match status" value="1"/>
</dbReference>
<keyword evidence="4" id="KW-0677">Repeat</keyword>
<feature type="domain" description="RING-type" evidence="10">
    <location>
        <begin position="1"/>
        <end position="227"/>
    </location>
</feature>
<keyword evidence="5" id="KW-0863">Zinc-finger</keyword>
<dbReference type="CDD" id="cd20336">
    <property type="entry name" value="Rcat_RBR"/>
    <property type="match status" value="1"/>
</dbReference>
<dbReference type="PANTHER" id="PTHR11685">
    <property type="entry name" value="RBR FAMILY RING FINGER AND IBR DOMAIN-CONTAINING"/>
    <property type="match status" value="1"/>
</dbReference>
<dbReference type="RefSeq" id="YP_008004504.1">
    <property type="nucleotide sequence ID" value="NC_021249.1"/>
</dbReference>
<keyword evidence="12" id="KW-1185">Reference proteome</keyword>
<evidence type="ECO:0000256" key="6">
    <source>
        <dbReference type="ARBA" id="ARBA00022786"/>
    </source>
</evidence>
<dbReference type="GeneID" id="15613425"/>
<evidence type="ECO:0000259" key="10">
    <source>
        <dbReference type="PROSITE" id="PS51873"/>
    </source>
</evidence>
<evidence type="ECO:0000256" key="5">
    <source>
        <dbReference type="ARBA" id="ARBA00022771"/>
    </source>
</evidence>
<keyword evidence="6" id="KW-0833">Ubl conjugation pathway</keyword>
<keyword evidence="7" id="KW-0862">Zinc</keyword>
<dbReference type="InterPro" id="IPR044066">
    <property type="entry name" value="TRIAD_supradom"/>
</dbReference>
<dbReference type="EMBL" id="HF679133">
    <property type="protein sequence ID" value="CCU56002.1"/>
    <property type="molecule type" value="Genomic_DNA"/>
</dbReference>
<dbReference type="PROSITE" id="PS51192">
    <property type="entry name" value="HELICASE_ATP_BIND_1"/>
    <property type="match status" value="1"/>
</dbReference>
<evidence type="ECO:0000313" key="11">
    <source>
        <dbReference type="EMBL" id="CCU56002.1"/>
    </source>
</evidence>
<evidence type="ECO:0000256" key="2">
    <source>
        <dbReference type="ARBA" id="ARBA00022679"/>
    </source>
</evidence>
<feature type="domain" description="Helicase ATP-binding" evidence="9">
    <location>
        <begin position="364"/>
        <end position="531"/>
    </location>
</feature>
<keyword evidence="2" id="KW-0808">Transferase</keyword>
<evidence type="ECO:0000259" key="9">
    <source>
        <dbReference type="PROSITE" id="PS51192"/>
    </source>
</evidence>
<gene>
    <name evidence="11" type="ORF">CHREV_100</name>
</gene>
<dbReference type="InterPro" id="IPR027417">
    <property type="entry name" value="P-loop_NTPase"/>
</dbReference>
<organism evidence="11 12">
    <name type="scientific">Choristoneura rosaceana entomopoxvirus 'L'</name>
    <dbReference type="NCBI Taxonomy" id="1293539"/>
    <lineage>
        <taxon>Viruses</taxon>
        <taxon>Varidnaviria</taxon>
        <taxon>Bamfordvirae</taxon>
        <taxon>Nucleocytoviricota</taxon>
        <taxon>Pokkesviricetes</taxon>
        <taxon>Chitovirales</taxon>
        <taxon>Poxviridae</taxon>
        <taxon>Entomopoxvirinae</taxon>
        <taxon>Betaentomopoxvirus</taxon>
        <taxon>Betaentomopoxvirus crosaceana</taxon>
        <taxon>Choristoneura rosaceana entomopoxvirus</taxon>
    </lineage>
</organism>
<keyword evidence="3" id="KW-0479">Metal-binding</keyword>
<sequence length="867" mass="102606">MCTICYDCDYINKLFNCDACNGIQCFDCIIKYEKFECIICKNIINSKYLKNIFTHNKNSIKLYKLYYVNTRINNKTTDELSLYDVIKKNKTLIRHGTQIKIDSKTIFDIQKLNADNIMCFCPNNNCKGIILKYNKICPFCNLKICDKCHEINYDNHICEFNILKNIEILKDEGKKCPNCYNIIVKTEGCNDMVCTNCGILFNWRTLKITQNTSNTHYNDYIKNKVNIISIKNFQIKYFIEKTIIPNISICRNKIIEIECEYYNNKSNKTNFINKLYRNYKKLDYMSHIYENIFQDIDLQKLKLIFDKYIENNIIASDCYIIVDNLIVKKGNDKNNKIPININNDNFNGIQLFNKQQETHANKIYNILLKYKSAFDCSLPGTGKTYVALYCSKMLNVKNIIVICPSILVKKWNNIITEYNNYNKFNYIVLTGNKLFVKKYESKNEYLVRNTKYYINNIRVTYELTEKTKNILDENSMIIIDETHTNRNDGLIMKAIISLVNYSKGYKLNISATPIEKPHQIKNVIKKLGIIKYDNSNIYFNDIVDDIIKLYKRNDIIEYFKKNIIHTKYYKSIIRNKYNKFIDRKYKFLKDYFTNINLPKEYITYILRNYKERNILFFTEMIFNFIKYQSDNINFIINQESKIYLSKYILSDKEQKLIDLAYTNIDVENSSNLLELNSILVKGMIQIETALINKISNIISFILDNTYSSKLVIAINYNDVIEDIKNILMSKYKNFDIINGKTVNKFKIISKFQENNTNLRLLIVNPASLNVGIDLDDKYGNFKRFVVCFPNMMSINLYQFIFRFKRLDSKSIPIIHIINADYKVMDNLISKINNQKNIFNDKIKLINNIPKWNETDDNMIDIINYLNS</sequence>
<name>A0ABM9QKC7_9POXV</name>
<evidence type="ECO:0000256" key="4">
    <source>
        <dbReference type="ARBA" id="ARBA00022737"/>
    </source>
</evidence>
<dbReference type="InterPro" id="IPR031127">
    <property type="entry name" value="E3_UB_ligase_RBR"/>
</dbReference>
<dbReference type="Pfam" id="PF00176">
    <property type="entry name" value="SNF2-rel_dom"/>
    <property type="match status" value="1"/>
</dbReference>
<protein>
    <submittedName>
        <fullName evidence="11">NTPase/helicase</fullName>
    </submittedName>
</protein>